<keyword evidence="2" id="KW-0732">Signal</keyword>
<dbReference type="KEGG" id="chh:A0O34_00430"/>
<protein>
    <recommendedName>
        <fullName evidence="5">Phage tail protein</fullName>
    </recommendedName>
</protein>
<name>A0A172XQJ6_9FLAO</name>
<keyword evidence="4" id="KW-1185">Reference proteome</keyword>
<dbReference type="RefSeq" id="WP_066750027.1">
    <property type="nucleotide sequence ID" value="NZ_CP015199.1"/>
</dbReference>
<evidence type="ECO:0000256" key="2">
    <source>
        <dbReference type="SAM" id="SignalP"/>
    </source>
</evidence>
<feature type="chain" id="PRO_5008003601" description="Phage tail protein" evidence="2">
    <location>
        <begin position="20"/>
        <end position="235"/>
    </location>
</feature>
<evidence type="ECO:0000313" key="3">
    <source>
        <dbReference type="EMBL" id="ANF49112.1"/>
    </source>
</evidence>
<reference evidence="3 4" key="1">
    <citation type="submission" date="2016-04" db="EMBL/GenBank/DDBJ databases">
        <title>Complete Genome Sequence of Chryseobacterium sp. IHBB 10212.</title>
        <authorList>
            <person name="Pal M."/>
            <person name="Swarnkar M.K."/>
            <person name="Kaushal K."/>
            <person name="Chhibber S."/>
            <person name="Singh A.K."/>
            <person name="Gulati A."/>
        </authorList>
    </citation>
    <scope>NUCLEOTIDE SEQUENCE [LARGE SCALE GENOMIC DNA]</scope>
    <source>
        <strain evidence="3 4">IHBB 10212</strain>
    </source>
</reference>
<organism evidence="3 4">
    <name type="scientific">Chryseobacterium glaciei</name>
    <dbReference type="NCBI Taxonomy" id="1685010"/>
    <lineage>
        <taxon>Bacteria</taxon>
        <taxon>Pseudomonadati</taxon>
        <taxon>Bacteroidota</taxon>
        <taxon>Flavobacteriia</taxon>
        <taxon>Flavobacteriales</taxon>
        <taxon>Weeksellaceae</taxon>
        <taxon>Chryseobacterium group</taxon>
        <taxon>Chryseobacterium</taxon>
    </lineage>
</organism>
<dbReference type="Proteomes" id="UP000077824">
    <property type="component" value="Chromosome"/>
</dbReference>
<accession>A0A172XQJ6</accession>
<gene>
    <name evidence="3" type="ORF">A0O34_00430</name>
</gene>
<proteinExistence type="predicted"/>
<dbReference type="AlphaFoldDB" id="A0A172XQJ6"/>
<evidence type="ECO:0008006" key="5">
    <source>
        <dbReference type="Google" id="ProtNLM"/>
    </source>
</evidence>
<sequence>MKTIQYFIVCVLFATIARAQSIGIGTDSPTKTLDVNGETRVRLLPSGNMQNKNMITVDQDGNLYKTANIVVMGDLKSGLETTDHKGWYILNGRNISTLSTSARNVAISLGFTTTLPNSADRIIKTKTSVQALGLSGGSNSQVLIQANIPVYTMAATLSTMGPHTHTWEDHHTYPAGTQTVPDGGSYAHAHEGGDINTTSDGLHTHTATSPTGGLSTAFSLLPEYLIVNTFIYLGE</sequence>
<dbReference type="OrthoDB" id="1143915at2"/>
<evidence type="ECO:0000313" key="4">
    <source>
        <dbReference type="Proteomes" id="UP000077824"/>
    </source>
</evidence>
<dbReference type="EMBL" id="CP015199">
    <property type="protein sequence ID" value="ANF49112.1"/>
    <property type="molecule type" value="Genomic_DNA"/>
</dbReference>
<evidence type="ECO:0000256" key="1">
    <source>
        <dbReference type="SAM" id="MobiDB-lite"/>
    </source>
</evidence>
<feature type="compositionally biased region" description="Polar residues" evidence="1">
    <location>
        <begin position="195"/>
        <end position="208"/>
    </location>
</feature>
<dbReference type="STRING" id="1685010.A0O34_00430"/>
<feature type="signal peptide" evidence="2">
    <location>
        <begin position="1"/>
        <end position="19"/>
    </location>
</feature>
<feature type="region of interest" description="Disordered" evidence="1">
    <location>
        <begin position="182"/>
        <end position="208"/>
    </location>
</feature>